<keyword evidence="4 8" id="KW-0276">Fatty acid metabolism</keyword>
<accession>A0A8H9GPG7</accession>
<dbReference type="Proteomes" id="UP000600547">
    <property type="component" value="Unassembled WGS sequence"/>
</dbReference>
<keyword evidence="3 8" id="KW-0444">Lipid biosynthesis</keyword>
<evidence type="ECO:0000313" key="12">
    <source>
        <dbReference type="Proteomes" id="UP000600547"/>
    </source>
</evidence>
<protein>
    <recommendedName>
        <fullName evidence="2 8">Biotin carboxyl carrier protein of acetyl-CoA carboxylase</fullName>
    </recommendedName>
</protein>
<dbReference type="SUPFAM" id="SSF51230">
    <property type="entry name" value="Single hybrid motif"/>
    <property type="match status" value="1"/>
</dbReference>
<keyword evidence="5 8" id="KW-0443">Lipid metabolism</keyword>
<organism evidence="11 12">
    <name type="scientific">Deinococcus arenae</name>
    <dbReference type="NCBI Taxonomy" id="1452751"/>
    <lineage>
        <taxon>Bacteria</taxon>
        <taxon>Thermotogati</taxon>
        <taxon>Deinococcota</taxon>
        <taxon>Deinococci</taxon>
        <taxon>Deinococcales</taxon>
        <taxon>Deinococcaceae</taxon>
        <taxon>Deinococcus</taxon>
    </lineage>
</organism>
<dbReference type="PROSITE" id="PS00188">
    <property type="entry name" value="BIOTIN"/>
    <property type="match status" value="1"/>
</dbReference>
<proteinExistence type="predicted"/>
<evidence type="ECO:0000256" key="2">
    <source>
        <dbReference type="ARBA" id="ARBA00017562"/>
    </source>
</evidence>
<evidence type="ECO:0000256" key="9">
    <source>
        <dbReference type="SAM" id="MobiDB-lite"/>
    </source>
</evidence>
<reference evidence="12" key="1">
    <citation type="journal article" date="2019" name="Int. J. Syst. Evol. Microbiol.">
        <title>The Global Catalogue of Microorganisms (GCM) 10K type strain sequencing project: providing services to taxonomists for standard genome sequencing and annotation.</title>
        <authorList>
            <consortium name="The Broad Institute Genomics Platform"/>
            <consortium name="The Broad Institute Genome Sequencing Center for Infectious Disease"/>
            <person name="Wu L."/>
            <person name="Ma J."/>
        </authorList>
    </citation>
    <scope>NUCLEOTIDE SEQUENCE [LARGE SCALE GENOMIC DNA]</scope>
    <source>
        <strain evidence="12">JCM 31047</strain>
    </source>
</reference>
<dbReference type="InterPro" id="IPR011053">
    <property type="entry name" value="Single_hybrid_motif"/>
</dbReference>
<dbReference type="GO" id="GO:0006633">
    <property type="term" value="P:fatty acid biosynthetic process"/>
    <property type="evidence" value="ECO:0007669"/>
    <property type="project" value="UniProtKB-UniPathway"/>
</dbReference>
<evidence type="ECO:0000256" key="7">
    <source>
        <dbReference type="ARBA" id="ARBA00023267"/>
    </source>
</evidence>
<dbReference type="UniPathway" id="UPA00094"/>
<evidence type="ECO:0000259" key="10">
    <source>
        <dbReference type="PROSITE" id="PS50968"/>
    </source>
</evidence>
<dbReference type="PRINTS" id="PR01071">
    <property type="entry name" value="ACOABIOTINCC"/>
</dbReference>
<evidence type="ECO:0000256" key="1">
    <source>
        <dbReference type="ARBA" id="ARBA00005194"/>
    </source>
</evidence>
<evidence type="ECO:0000256" key="6">
    <source>
        <dbReference type="ARBA" id="ARBA00023160"/>
    </source>
</evidence>
<dbReference type="InterPro" id="IPR050709">
    <property type="entry name" value="Biotin_Carboxyl_Carrier/Decarb"/>
</dbReference>
<keyword evidence="12" id="KW-1185">Reference proteome</keyword>
<dbReference type="GO" id="GO:0003989">
    <property type="term" value="F:acetyl-CoA carboxylase activity"/>
    <property type="evidence" value="ECO:0007669"/>
    <property type="project" value="InterPro"/>
</dbReference>
<dbReference type="InterPro" id="IPR001882">
    <property type="entry name" value="Biotin_BS"/>
</dbReference>
<dbReference type="EMBL" id="BMQG01000005">
    <property type="protein sequence ID" value="GGM43371.1"/>
    <property type="molecule type" value="Genomic_DNA"/>
</dbReference>
<dbReference type="CDD" id="cd06850">
    <property type="entry name" value="biotinyl_domain"/>
    <property type="match status" value="1"/>
</dbReference>
<evidence type="ECO:0000313" key="11">
    <source>
        <dbReference type="EMBL" id="GGM43371.1"/>
    </source>
</evidence>
<keyword evidence="7 8" id="KW-0092">Biotin</keyword>
<name>A0A8H9GPG7_9DEIO</name>
<dbReference type="Gene3D" id="2.40.50.100">
    <property type="match status" value="1"/>
</dbReference>
<dbReference type="PANTHER" id="PTHR45266:SF3">
    <property type="entry name" value="OXALOACETATE DECARBOXYLASE ALPHA CHAIN"/>
    <property type="match status" value="1"/>
</dbReference>
<comment type="pathway">
    <text evidence="1 8">Lipid metabolism; fatty acid biosynthesis.</text>
</comment>
<gene>
    <name evidence="11" type="ORF">GCM10008956_19660</name>
</gene>
<feature type="compositionally biased region" description="Low complexity" evidence="9">
    <location>
        <begin position="72"/>
        <end position="97"/>
    </location>
</feature>
<comment type="function">
    <text evidence="8">This protein is a component of the acetyl coenzyme A carboxylase complex; first, biotin carboxylase catalyzes the carboxylation of the carrier protein and then the transcarboxylase transfers the carboxyl group to form malonyl-CoA.</text>
</comment>
<comment type="caution">
    <text evidence="11">The sequence shown here is derived from an EMBL/GenBank/DDBJ whole genome shotgun (WGS) entry which is preliminary data.</text>
</comment>
<dbReference type="PANTHER" id="PTHR45266">
    <property type="entry name" value="OXALOACETATE DECARBOXYLASE ALPHA CHAIN"/>
    <property type="match status" value="1"/>
</dbReference>
<dbReference type="PROSITE" id="PS50968">
    <property type="entry name" value="BIOTINYL_LIPOYL"/>
    <property type="match status" value="1"/>
</dbReference>
<keyword evidence="6 8" id="KW-0275">Fatty acid biosynthesis</keyword>
<feature type="region of interest" description="Disordered" evidence="9">
    <location>
        <begin position="63"/>
        <end position="107"/>
    </location>
</feature>
<evidence type="ECO:0000256" key="3">
    <source>
        <dbReference type="ARBA" id="ARBA00022516"/>
    </source>
</evidence>
<dbReference type="GO" id="GO:0009317">
    <property type="term" value="C:acetyl-CoA carboxylase complex"/>
    <property type="evidence" value="ECO:0007669"/>
    <property type="project" value="InterPro"/>
</dbReference>
<dbReference type="RefSeq" id="WP_110831393.1">
    <property type="nucleotide sequence ID" value="NZ_BMQG01000005.1"/>
</dbReference>
<sequence length="182" mass="18587">MNPNDLKQILDALTYADVREFSLRTGSFDLSLKRGPQAFAAPAPLTGPAPVAAPMPAGAPAFAPMPAPAAPTPQAQDSAPAAPAQAAAPAPTPAAETPAEKPASKGTPVKAPIVGTFYASSSPDAAPYVKVGDTVAAGQVLCIIEAMKLMNEIEAEQGGTIREILVKNAEPVEYGQTLFIIE</sequence>
<dbReference type="InterPro" id="IPR001249">
    <property type="entry name" value="AcCoA_biotinCC"/>
</dbReference>
<dbReference type="FunFam" id="2.40.50.100:FF:000003">
    <property type="entry name" value="Acetyl-CoA carboxylase biotin carboxyl carrier protein"/>
    <property type="match status" value="1"/>
</dbReference>
<dbReference type="Pfam" id="PF00364">
    <property type="entry name" value="Biotin_lipoyl"/>
    <property type="match status" value="1"/>
</dbReference>
<evidence type="ECO:0000256" key="8">
    <source>
        <dbReference type="RuleBase" id="RU364072"/>
    </source>
</evidence>
<evidence type="ECO:0000256" key="5">
    <source>
        <dbReference type="ARBA" id="ARBA00023098"/>
    </source>
</evidence>
<dbReference type="NCBIfam" id="TIGR00531">
    <property type="entry name" value="BCCP"/>
    <property type="match status" value="1"/>
</dbReference>
<dbReference type="AlphaFoldDB" id="A0A8H9GPG7"/>
<evidence type="ECO:0000256" key="4">
    <source>
        <dbReference type="ARBA" id="ARBA00022832"/>
    </source>
</evidence>
<feature type="domain" description="Lipoyl-binding" evidence="10">
    <location>
        <begin position="106"/>
        <end position="182"/>
    </location>
</feature>
<dbReference type="InterPro" id="IPR000089">
    <property type="entry name" value="Biotin_lipoyl"/>
</dbReference>